<evidence type="ECO:0000313" key="2">
    <source>
        <dbReference type="EMBL" id="AKH63236.1"/>
    </source>
</evidence>
<dbReference type="EMBL" id="CP011104">
    <property type="protein sequence ID" value="AKH63236.1"/>
    <property type="molecule type" value="Genomic_DNA"/>
</dbReference>
<dbReference type="CDD" id="cd03794">
    <property type="entry name" value="GT4_WbuB-like"/>
    <property type="match status" value="1"/>
</dbReference>
<feature type="domain" description="Glycosyl transferase family 1" evidence="1">
    <location>
        <begin position="213"/>
        <end position="376"/>
    </location>
</feature>
<protein>
    <submittedName>
        <fullName evidence="2">Glycosyl transferase</fullName>
    </submittedName>
</protein>
<evidence type="ECO:0000259" key="1">
    <source>
        <dbReference type="Pfam" id="PF00534"/>
    </source>
</evidence>
<evidence type="ECO:0000313" key="3">
    <source>
        <dbReference type="Proteomes" id="UP000034866"/>
    </source>
</evidence>
<dbReference type="Proteomes" id="UP000034866">
    <property type="component" value="Chromosome"/>
</dbReference>
<dbReference type="GO" id="GO:1901135">
    <property type="term" value="P:carbohydrate derivative metabolic process"/>
    <property type="evidence" value="ECO:0007669"/>
    <property type="project" value="UniProtKB-ARBA"/>
</dbReference>
<dbReference type="GO" id="GO:0016757">
    <property type="term" value="F:glycosyltransferase activity"/>
    <property type="evidence" value="ECO:0007669"/>
    <property type="project" value="InterPro"/>
</dbReference>
<gene>
    <name evidence="2" type="ORF">VY86_07675</name>
</gene>
<dbReference type="RefSeq" id="WP_046974524.1">
    <property type="nucleotide sequence ID" value="NZ_CAWQPG010000077.1"/>
</dbReference>
<dbReference type="PANTHER" id="PTHR12526">
    <property type="entry name" value="GLYCOSYLTRANSFERASE"/>
    <property type="match status" value="1"/>
</dbReference>
<proteinExistence type="predicted"/>
<dbReference type="Gene3D" id="3.40.50.2000">
    <property type="entry name" value="Glycogen Phosphorylase B"/>
    <property type="match status" value="2"/>
</dbReference>
<dbReference type="Pfam" id="PF00534">
    <property type="entry name" value="Glycos_transf_1"/>
    <property type="match status" value="1"/>
</dbReference>
<keyword evidence="3" id="KW-1185">Reference proteome</keyword>
<reference evidence="2 3" key="1">
    <citation type="journal article" date="2015" name="J. Biotechnol.">
        <title>Complete genome sequence of Photorhabdus temperata subsp. thracensis 39-8(T), an entomopathogenic bacterium for the improved commercial bioinsecticide.</title>
        <authorList>
            <person name="Kwak Y."/>
            <person name="Shin J.H."/>
        </authorList>
    </citation>
    <scope>NUCLEOTIDE SEQUENCE [LARGE SCALE GENOMIC DNA]</scope>
    <source>
        <strain evidence="2 3">DSM 15199</strain>
    </source>
</reference>
<dbReference type="KEGG" id="ptt:VY86_07675"/>
<keyword evidence="2" id="KW-0808">Transferase</keyword>
<dbReference type="PANTHER" id="PTHR12526:SF609">
    <property type="entry name" value="LIPOPOLYSACCHARIDE BIOSYNTHESIS PROTEIN"/>
    <property type="match status" value="1"/>
</dbReference>
<sequence length="403" mass="45603">MRLALIVDDYLPHSTRVAAKMMHELALELACQGHEPIVITLKGDNKSSHLVADIIDGIQVFRFPGGRIKDVSKVVRAFNESLLSVRAWWYLKDMLASKRIDGVIYYSPSIFFGPLVNKIKSLWNCPSYLILRDIFPQWVIDEGMLREKSIIAKYFRFFENINYKAADFIGLMSQKNLEFFCQHKWHNHVDVLYNWAKPVPAQLPLSYQGIRHQLGLTGKVIFFYGGNIGRAQDMDNLLRLAKALKNRKEAHFLFIGQGDEVDLVKNTIAKFNLNNTTYLPSVAQEEFKNILCEVDVGLFSLARSHKTHNFPGKILGYMVNKVPILGSINPDNDLADVINGANAGMVLINGEDDKLVSAAELLLSNKDYRRGLGNNAWMLLHDRFSVTSATSNICKQLAEVKNS</sequence>
<dbReference type="AlphaFoldDB" id="A0A0F7LN33"/>
<dbReference type="SUPFAM" id="SSF53756">
    <property type="entry name" value="UDP-Glycosyltransferase/glycogen phosphorylase"/>
    <property type="match status" value="1"/>
</dbReference>
<dbReference type="OrthoDB" id="9787293at2"/>
<accession>A0A0F7LN33</accession>
<reference evidence="3" key="2">
    <citation type="submission" date="2015-03" db="EMBL/GenBank/DDBJ databases">
        <title>Genome sequence of Azospirillum thiophilum strain DSM 21654T.</title>
        <authorList>
            <person name="Kwak Y."/>
            <person name="Shin J.-H."/>
        </authorList>
    </citation>
    <scope>NUCLEOTIDE SEQUENCE [LARGE SCALE GENOMIC DNA]</scope>
    <source>
        <strain evidence="3">DSM 15199</strain>
    </source>
</reference>
<dbReference type="InterPro" id="IPR001296">
    <property type="entry name" value="Glyco_trans_1"/>
</dbReference>
<dbReference type="STRING" id="230089.VY86_07675"/>
<dbReference type="PATRIC" id="fig|230089.6.peg.1692"/>
<organism evidence="2 3">
    <name type="scientific">Photorhabdus thracensis</name>
    <dbReference type="NCBI Taxonomy" id="230089"/>
    <lineage>
        <taxon>Bacteria</taxon>
        <taxon>Pseudomonadati</taxon>
        <taxon>Pseudomonadota</taxon>
        <taxon>Gammaproteobacteria</taxon>
        <taxon>Enterobacterales</taxon>
        <taxon>Morganellaceae</taxon>
        <taxon>Photorhabdus</taxon>
    </lineage>
</organism>
<name>A0A0F7LN33_9GAMM</name>